<dbReference type="PATRIC" id="fig|1285586.5.peg.2468"/>
<dbReference type="HOGENOM" id="CLU_050131_2_1_9"/>
<dbReference type="EMBL" id="AQPX01000018">
    <property type="protein sequence ID" value="EON72318.1"/>
    <property type="molecule type" value="Genomic_DNA"/>
</dbReference>
<dbReference type="PROSITE" id="PS51352">
    <property type="entry name" value="THIOREDOXIN_2"/>
    <property type="match status" value="1"/>
</dbReference>
<dbReference type="RefSeq" id="WP_010859363.1">
    <property type="nucleotide sequence ID" value="NZ_KB933398.1"/>
</dbReference>
<evidence type="ECO:0000256" key="2">
    <source>
        <dbReference type="ARBA" id="ARBA00023008"/>
    </source>
</evidence>
<dbReference type="Pfam" id="PF02630">
    <property type="entry name" value="SCO1-SenC"/>
    <property type="match status" value="1"/>
</dbReference>
<dbReference type="Gene3D" id="3.40.30.10">
    <property type="entry name" value="Glutaredoxin"/>
    <property type="match status" value="1"/>
</dbReference>
<dbReference type="Proteomes" id="UP000013911">
    <property type="component" value="Unassembled WGS sequence"/>
</dbReference>
<accession>R7ZDZ6</accession>
<feature type="binding site" evidence="3">
    <location>
        <position position="66"/>
    </location>
    <ligand>
        <name>Cu cation</name>
        <dbReference type="ChEBI" id="CHEBI:23378"/>
    </ligand>
</feature>
<reference evidence="7 8" key="1">
    <citation type="submission" date="2013-04" db="EMBL/GenBank/DDBJ databases">
        <title>Draft genome of the heavy metal tolerant bacterium Lysinibacillus sphaericus strain OT4b.31.</title>
        <authorList>
            <person name="Pena-Montenegro T.D."/>
            <person name="Dussan J."/>
        </authorList>
    </citation>
    <scope>NUCLEOTIDE SEQUENCE [LARGE SCALE GENOMIC DNA]</scope>
    <source>
        <strain evidence="7 8">OT4b.31</strain>
    </source>
</reference>
<gene>
    <name evidence="7" type="ORF">H131_12123</name>
</gene>
<feature type="binding site" evidence="3">
    <location>
        <position position="70"/>
    </location>
    <ligand>
        <name>Cu cation</name>
        <dbReference type="ChEBI" id="CHEBI:23378"/>
    </ligand>
</feature>
<feature type="binding site" evidence="3">
    <location>
        <position position="158"/>
    </location>
    <ligand>
        <name>Cu cation</name>
        <dbReference type="ChEBI" id="CHEBI:23378"/>
    </ligand>
</feature>
<dbReference type="SUPFAM" id="SSF52833">
    <property type="entry name" value="Thioredoxin-like"/>
    <property type="match status" value="1"/>
</dbReference>
<feature type="signal peptide" evidence="5">
    <location>
        <begin position="1"/>
        <end position="19"/>
    </location>
</feature>
<dbReference type="CDD" id="cd02968">
    <property type="entry name" value="SCO"/>
    <property type="match status" value="1"/>
</dbReference>
<dbReference type="GO" id="GO:0046872">
    <property type="term" value="F:metal ion binding"/>
    <property type="evidence" value="ECO:0007669"/>
    <property type="project" value="UniProtKB-KW"/>
</dbReference>
<evidence type="ECO:0000256" key="5">
    <source>
        <dbReference type="SAM" id="SignalP"/>
    </source>
</evidence>
<evidence type="ECO:0000259" key="6">
    <source>
        <dbReference type="PROSITE" id="PS51352"/>
    </source>
</evidence>
<comment type="caution">
    <text evidence="7">The sequence shown here is derived from an EMBL/GenBank/DDBJ whole genome shotgun (WGS) entry which is preliminary data.</text>
</comment>
<proteinExistence type="inferred from homology"/>
<evidence type="ECO:0000256" key="4">
    <source>
        <dbReference type="PIRSR" id="PIRSR603782-2"/>
    </source>
</evidence>
<sequence>MKKRSIMLIGILIVSSLLAACGSYKFEPELNIEVQDFSLTNQNNKEVSLDDLKGKPWLAMFIFTNCTTVCPPMTFNMTEIQTALQDEDIEDYNIVAFSVDPDVDTPEVLTNYLNSYSVADSSKWQLLTGYKQEYIEQFARKSFNSLVKKSPGNDQVVHMSSYYLVNADGQVVKDYDGATNVPVETIVADMKALTK</sequence>
<feature type="disulfide bond" description="Redox-active" evidence="4">
    <location>
        <begin position="66"/>
        <end position="70"/>
    </location>
</feature>
<dbReference type="InterPro" id="IPR003782">
    <property type="entry name" value="SCO1/SenC"/>
</dbReference>
<protein>
    <recommendedName>
        <fullName evidence="6">Thioredoxin domain-containing protein</fullName>
    </recommendedName>
</protein>
<keyword evidence="2 3" id="KW-0186">Copper</keyword>
<dbReference type="InterPro" id="IPR013766">
    <property type="entry name" value="Thioredoxin_domain"/>
</dbReference>
<comment type="similarity">
    <text evidence="1">Belongs to the SCO1/2 family.</text>
</comment>
<evidence type="ECO:0000256" key="3">
    <source>
        <dbReference type="PIRSR" id="PIRSR603782-1"/>
    </source>
</evidence>
<dbReference type="OrthoDB" id="9811998at2"/>
<keyword evidence="3" id="KW-0479">Metal-binding</keyword>
<organism evidence="7 8">
    <name type="scientific">Lysinibacillus sphaericus OT4b.31</name>
    <dbReference type="NCBI Taxonomy" id="1285586"/>
    <lineage>
        <taxon>Bacteria</taxon>
        <taxon>Bacillati</taxon>
        <taxon>Bacillota</taxon>
        <taxon>Bacilli</taxon>
        <taxon>Bacillales</taxon>
        <taxon>Bacillaceae</taxon>
        <taxon>Lysinibacillus</taxon>
    </lineage>
</organism>
<feature type="chain" id="PRO_5038630520" description="Thioredoxin domain-containing protein" evidence="5">
    <location>
        <begin position="20"/>
        <end position="195"/>
    </location>
</feature>
<dbReference type="InterPro" id="IPR036249">
    <property type="entry name" value="Thioredoxin-like_sf"/>
</dbReference>
<dbReference type="PANTHER" id="PTHR12151">
    <property type="entry name" value="ELECTRON TRANSPORT PROTIN SCO1/SENC FAMILY MEMBER"/>
    <property type="match status" value="1"/>
</dbReference>
<evidence type="ECO:0000313" key="7">
    <source>
        <dbReference type="EMBL" id="EON72318.1"/>
    </source>
</evidence>
<dbReference type="PROSITE" id="PS51257">
    <property type="entry name" value="PROKAR_LIPOPROTEIN"/>
    <property type="match status" value="1"/>
</dbReference>
<evidence type="ECO:0000256" key="1">
    <source>
        <dbReference type="ARBA" id="ARBA00010996"/>
    </source>
</evidence>
<dbReference type="PANTHER" id="PTHR12151:SF25">
    <property type="entry name" value="LINALOOL DEHYDRATASE_ISOMERASE DOMAIN-CONTAINING PROTEIN"/>
    <property type="match status" value="1"/>
</dbReference>
<dbReference type="AlphaFoldDB" id="R7ZDZ6"/>
<keyword evidence="5" id="KW-0732">Signal</keyword>
<dbReference type="eggNOG" id="COG1999">
    <property type="taxonomic scope" value="Bacteria"/>
</dbReference>
<keyword evidence="4" id="KW-1015">Disulfide bond</keyword>
<feature type="domain" description="Thioredoxin" evidence="6">
    <location>
        <begin position="28"/>
        <end position="195"/>
    </location>
</feature>
<evidence type="ECO:0000313" key="8">
    <source>
        <dbReference type="Proteomes" id="UP000013911"/>
    </source>
</evidence>
<name>R7ZDZ6_LYSSH</name>